<gene>
    <name evidence="7" type="ordered locus">sce0754</name>
</gene>
<comment type="similarity">
    <text evidence="1">Belongs to the ABC transporter superfamily.</text>
</comment>
<evidence type="ECO:0000256" key="3">
    <source>
        <dbReference type="ARBA" id="ARBA00022741"/>
    </source>
</evidence>
<evidence type="ECO:0000256" key="1">
    <source>
        <dbReference type="ARBA" id="ARBA00005417"/>
    </source>
</evidence>
<dbReference type="PANTHER" id="PTHR43335:SF11">
    <property type="entry name" value="ABC TRANSPORTER RELATED"/>
    <property type="match status" value="1"/>
</dbReference>
<keyword evidence="8" id="KW-1185">Reference proteome</keyword>
<dbReference type="InterPro" id="IPR003439">
    <property type="entry name" value="ABC_transporter-like_ATP-bd"/>
</dbReference>
<evidence type="ECO:0000256" key="4">
    <source>
        <dbReference type="ARBA" id="ARBA00022840"/>
    </source>
</evidence>
<dbReference type="GO" id="GO:0005524">
    <property type="term" value="F:ATP binding"/>
    <property type="evidence" value="ECO:0007669"/>
    <property type="project" value="UniProtKB-KW"/>
</dbReference>
<dbReference type="AlphaFoldDB" id="A9ENX1"/>
<dbReference type="PROSITE" id="PS00211">
    <property type="entry name" value="ABC_TRANSPORTER_1"/>
    <property type="match status" value="1"/>
</dbReference>
<keyword evidence="4 7" id="KW-0067">ATP-binding</keyword>
<dbReference type="PROSITE" id="PS50893">
    <property type="entry name" value="ABC_TRANSPORTER_2"/>
    <property type="match status" value="1"/>
</dbReference>
<protein>
    <submittedName>
        <fullName evidence="7">ABC transporter, ATP-binding protein</fullName>
    </submittedName>
</protein>
<evidence type="ECO:0000256" key="2">
    <source>
        <dbReference type="ARBA" id="ARBA00022448"/>
    </source>
</evidence>
<dbReference type="KEGG" id="scl:sce0754"/>
<keyword evidence="2" id="KW-0813">Transport</keyword>
<keyword evidence="5" id="KW-0175">Coiled coil</keyword>
<evidence type="ECO:0000259" key="6">
    <source>
        <dbReference type="PROSITE" id="PS50893"/>
    </source>
</evidence>
<dbReference type="eggNOG" id="COG1131">
    <property type="taxonomic scope" value="Bacteria"/>
</dbReference>
<sequence length="359" mass="37911">MSCSEPVFRGRLGARLVAPSRLTEGFLPRSPSPRAFRLRAAVGRPDYAAVLAIEASSVRKVYRGFFRRSGGQTALAGLDLAIQRGAAFGLIGLNGAGKTTFIKTLLGVVRPTSGAVRVLGGDPEDPGVRARIGYLPERLFLPSAFTPRQFLASVARMKGLSPGEGALRALVERVGLGVDSDRKIGGFSKGMRQRLGLAAALLGQPELLVLDEPTDGVDPLGRAEIRRILGEERARGATLFLNSHLLSETERICDRIGILAGGRLVREGALVELCGSETAYRVRFADGADAARLGALGFRPIDGEGGWRLEAESPAALNEALDEARRAGALLVELSRDLRDLEDVLAEALGAGGARGGVA</sequence>
<feature type="coiled-coil region" evidence="5">
    <location>
        <begin position="317"/>
        <end position="351"/>
    </location>
</feature>
<evidence type="ECO:0000313" key="7">
    <source>
        <dbReference type="EMBL" id="CAN90911.1"/>
    </source>
</evidence>
<dbReference type="EMBL" id="AM746676">
    <property type="protein sequence ID" value="CAN90911.1"/>
    <property type="molecule type" value="Genomic_DNA"/>
</dbReference>
<dbReference type="GO" id="GO:0016887">
    <property type="term" value="F:ATP hydrolysis activity"/>
    <property type="evidence" value="ECO:0007669"/>
    <property type="project" value="InterPro"/>
</dbReference>
<organism evidence="7 8">
    <name type="scientific">Sorangium cellulosum (strain So ce56)</name>
    <name type="common">Polyangium cellulosum (strain So ce56)</name>
    <dbReference type="NCBI Taxonomy" id="448385"/>
    <lineage>
        <taxon>Bacteria</taxon>
        <taxon>Pseudomonadati</taxon>
        <taxon>Myxococcota</taxon>
        <taxon>Polyangia</taxon>
        <taxon>Polyangiales</taxon>
        <taxon>Polyangiaceae</taxon>
        <taxon>Sorangium</taxon>
    </lineage>
</organism>
<evidence type="ECO:0000256" key="5">
    <source>
        <dbReference type="SAM" id="Coils"/>
    </source>
</evidence>
<dbReference type="SUPFAM" id="SSF52540">
    <property type="entry name" value="P-loop containing nucleoside triphosphate hydrolases"/>
    <property type="match status" value="1"/>
</dbReference>
<dbReference type="InterPro" id="IPR003593">
    <property type="entry name" value="AAA+_ATPase"/>
</dbReference>
<dbReference type="STRING" id="448385.sce0754"/>
<reference evidence="7 8" key="1">
    <citation type="journal article" date="2007" name="Nat. Biotechnol.">
        <title>Complete genome sequence of the myxobacterium Sorangium cellulosum.</title>
        <authorList>
            <person name="Schneiker S."/>
            <person name="Perlova O."/>
            <person name="Kaiser O."/>
            <person name="Gerth K."/>
            <person name="Alici A."/>
            <person name="Altmeyer M.O."/>
            <person name="Bartels D."/>
            <person name="Bekel T."/>
            <person name="Beyer S."/>
            <person name="Bode E."/>
            <person name="Bode H.B."/>
            <person name="Bolten C.J."/>
            <person name="Choudhuri J.V."/>
            <person name="Doss S."/>
            <person name="Elnakady Y.A."/>
            <person name="Frank B."/>
            <person name="Gaigalat L."/>
            <person name="Goesmann A."/>
            <person name="Groeger C."/>
            <person name="Gross F."/>
            <person name="Jelsbak L."/>
            <person name="Jelsbak L."/>
            <person name="Kalinowski J."/>
            <person name="Kegler C."/>
            <person name="Knauber T."/>
            <person name="Konietzny S."/>
            <person name="Kopp M."/>
            <person name="Krause L."/>
            <person name="Krug D."/>
            <person name="Linke B."/>
            <person name="Mahmud T."/>
            <person name="Martinez-Arias R."/>
            <person name="McHardy A.C."/>
            <person name="Merai M."/>
            <person name="Meyer F."/>
            <person name="Mormann S."/>
            <person name="Munoz-Dorado J."/>
            <person name="Perez J."/>
            <person name="Pradella S."/>
            <person name="Rachid S."/>
            <person name="Raddatz G."/>
            <person name="Rosenau F."/>
            <person name="Rueckert C."/>
            <person name="Sasse F."/>
            <person name="Scharfe M."/>
            <person name="Schuster S.C."/>
            <person name="Suen G."/>
            <person name="Treuner-Lange A."/>
            <person name="Velicer G.J."/>
            <person name="Vorholter F.-J."/>
            <person name="Weissman K.J."/>
            <person name="Welch R.D."/>
            <person name="Wenzel S.C."/>
            <person name="Whitworth D.E."/>
            <person name="Wilhelm S."/>
            <person name="Wittmann C."/>
            <person name="Bloecker H."/>
            <person name="Puehler A."/>
            <person name="Mueller R."/>
        </authorList>
    </citation>
    <scope>NUCLEOTIDE SEQUENCE [LARGE SCALE GENOMIC DNA]</scope>
    <source>
        <strain evidence="8">So ce56</strain>
    </source>
</reference>
<dbReference type="SMART" id="SM00382">
    <property type="entry name" value="AAA"/>
    <property type="match status" value="1"/>
</dbReference>
<accession>A9ENX1</accession>
<dbReference type="Proteomes" id="UP000002139">
    <property type="component" value="Chromosome"/>
</dbReference>
<dbReference type="Pfam" id="PF00005">
    <property type="entry name" value="ABC_tran"/>
    <property type="match status" value="1"/>
</dbReference>
<keyword evidence="3" id="KW-0547">Nucleotide-binding</keyword>
<proteinExistence type="inferred from homology"/>
<feature type="domain" description="ABC transporter" evidence="6">
    <location>
        <begin position="53"/>
        <end position="286"/>
    </location>
</feature>
<dbReference type="InterPro" id="IPR017871">
    <property type="entry name" value="ABC_transporter-like_CS"/>
</dbReference>
<dbReference type="HOGENOM" id="CLU_000604_1_2_7"/>
<dbReference type="BioCyc" id="SCEL448385:SCE_RS03955-MONOMER"/>
<dbReference type="CDD" id="cd03230">
    <property type="entry name" value="ABC_DR_subfamily_A"/>
    <property type="match status" value="1"/>
</dbReference>
<dbReference type="Gene3D" id="3.40.50.300">
    <property type="entry name" value="P-loop containing nucleotide triphosphate hydrolases"/>
    <property type="match status" value="1"/>
</dbReference>
<evidence type="ECO:0000313" key="8">
    <source>
        <dbReference type="Proteomes" id="UP000002139"/>
    </source>
</evidence>
<name>A9ENX1_SORC5</name>
<dbReference type="InterPro" id="IPR027417">
    <property type="entry name" value="P-loop_NTPase"/>
</dbReference>
<dbReference type="PANTHER" id="PTHR43335">
    <property type="entry name" value="ABC TRANSPORTER, ATP-BINDING PROTEIN"/>
    <property type="match status" value="1"/>
</dbReference>